<protein>
    <submittedName>
        <fullName evidence="2">Predicted protein</fullName>
    </submittedName>
</protein>
<sequence>MAQEGKKVEFGLFDGALDRASNGSSSTISSGISIGEQVADKELQEKLEVLPEDKEEEEELTTKWRAAEDAIELLAKKKRRKDRFCTQRVVQVLKTLMPTTQLIVPIVQLSLTTPKKEDMEFKEIVREMEDLQIKLARLEEKTSTISSKATFKQGEFDEMVQQGIVYWRDGKVALKDTGDLFQTNFDKGGMKALVKDYLAIHGISTMEVATTYLKGVLEEHVFDAKVEFILKEILGIGKKEFYDVIIDSIKQKRQLMGEVGLNHAIDAHIYEDKEDVFDNCYK</sequence>
<proteinExistence type="predicted"/>
<keyword evidence="1" id="KW-0175">Coiled coil</keyword>
<organism>
    <name type="scientific">Physcomitrium patens</name>
    <name type="common">Spreading-leaved earth moss</name>
    <name type="synonym">Physcomitrella patens</name>
    <dbReference type="NCBI Taxonomy" id="3218"/>
    <lineage>
        <taxon>Eukaryota</taxon>
        <taxon>Viridiplantae</taxon>
        <taxon>Streptophyta</taxon>
        <taxon>Embryophyta</taxon>
        <taxon>Bryophyta</taxon>
        <taxon>Bryophytina</taxon>
        <taxon>Bryopsida</taxon>
        <taxon>Funariidae</taxon>
        <taxon>Funariales</taxon>
        <taxon>Funariaceae</taxon>
        <taxon>Physcomitrium</taxon>
    </lineage>
</organism>
<dbReference type="EMBL" id="DS545387">
    <property type="protein sequence ID" value="EDQ49435.1"/>
    <property type="molecule type" value="Genomic_DNA"/>
</dbReference>
<gene>
    <name evidence="2" type="ORF">PHYPADRAFT_101975</name>
</gene>
<accession>A9U4H2</accession>
<evidence type="ECO:0000313" key="2">
    <source>
        <dbReference type="EMBL" id="EDQ49435.1"/>
    </source>
</evidence>
<dbReference type="AlphaFoldDB" id="A9U4H2"/>
<feature type="coiled-coil region" evidence="1">
    <location>
        <begin position="121"/>
        <end position="148"/>
    </location>
</feature>
<reference evidence="2" key="1">
    <citation type="journal article" date="2008" name="Science">
        <title>The Physcomitrella genome reveals evolutionary insights into the conquest of land by plants.</title>
        <authorList>
            <person name="Rensing S."/>
            <person name="Lang D."/>
            <person name="Zimmer A."/>
            <person name="Terry A."/>
            <person name="Salamov A."/>
            <person name="Shapiro H."/>
            <person name="Nishiyama T."/>
            <person name="Perroud P.-F."/>
            <person name="Lindquist E."/>
            <person name="Kamisugi Y."/>
            <person name="Tanahashi T."/>
            <person name="Sakakibara K."/>
            <person name="Fujita T."/>
            <person name="Oishi K."/>
            <person name="Shin-I T."/>
            <person name="Kuroki Y."/>
            <person name="Toyoda A."/>
            <person name="Suzuki Y."/>
            <person name="Hashimoto A."/>
            <person name="Yamaguchi K."/>
            <person name="Sugano A."/>
            <person name="Kohara Y."/>
            <person name="Fujiyama A."/>
            <person name="Anterola A."/>
            <person name="Aoki S."/>
            <person name="Ashton N."/>
            <person name="Barbazuk W.B."/>
            <person name="Barker E."/>
            <person name="Bennetzen J."/>
            <person name="Bezanilla M."/>
            <person name="Blankenship R."/>
            <person name="Cho S.H."/>
            <person name="Dutcher S."/>
            <person name="Estelle M."/>
            <person name="Fawcett J.A."/>
            <person name="Gundlach H."/>
            <person name="Hanada K."/>
            <person name="Heyl A."/>
            <person name="Hicks K.A."/>
            <person name="Hugh J."/>
            <person name="Lohr M."/>
            <person name="Mayer K."/>
            <person name="Melkozernov A."/>
            <person name="Murata T."/>
            <person name="Nelson D."/>
            <person name="Pils B."/>
            <person name="Prigge M."/>
            <person name="Reiss B."/>
            <person name="Renner T."/>
            <person name="Rombauts S."/>
            <person name="Rushton P."/>
            <person name="Sanderfoot A."/>
            <person name="Schween G."/>
            <person name="Shiu S.-H."/>
            <person name="Stueber K."/>
            <person name="Theodoulou F.L."/>
            <person name="Tu H."/>
            <person name="Van de Peer Y."/>
            <person name="Verrier P.J."/>
            <person name="Waters E."/>
            <person name="Wood A."/>
            <person name="Yang L."/>
            <person name="Cove D."/>
            <person name="Cuming A."/>
            <person name="Hasebe M."/>
            <person name="Lucas S."/>
            <person name="Mishler D.B."/>
            <person name="Reski R."/>
            <person name="Grigoriev I."/>
            <person name="Quatrano R.S."/>
            <person name="Boore J.L."/>
        </authorList>
    </citation>
    <scope>NUCLEOTIDE SEQUENCE [LARGE SCALE GENOMIC DNA]</scope>
</reference>
<name>A9U4H2_PHYPA</name>
<evidence type="ECO:0000256" key="1">
    <source>
        <dbReference type="SAM" id="Coils"/>
    </source>
</evidence>